<dbReference type="PANTHER" id="PTHR13390:SF0">
    <property type="entry name" value="LIPID DROPLET-ASSOCIATED HYDROLASE"/>
    <property type="match status" value="1"/>
</dbReference>
<evidence type="ECO:0000256" key="5">
    <source>
        <dbReference type="ARBA" id="ARBA00022801"/>
    </source>
</evidence>
<proteinExistence type="inferred from homology"/>
<dbReference type="Proteomes" id="UP000076502">
    <property type="component" value="Unassembled WGS sequence"/>
</dbReference>
<evidence type="ECO:0000256" key="9">
    <source>
        <dbReference type="SAM" id="Phobius"/>
    </source>
</evidence>
<dbReference type="InterPro" id="IPR019363">
    <property type="entry name" value="LDAH"/>
</dbReference>
<dbReference type="PANTHER" id="PTHR13390">
    <property type="entry name" value="LIPASE"/>
    <property type="match status" value="1"/>
</dbReference>
<evidence type="ECO:0000313" key="11">
    <source>
        <dbReference type="Proteomes" id="UP000076502"/>
    </source>
</evidence>
<feature type="transmembrane region" description="Helical" evidence="9">
    <location>
        <begin position="350"/>
        <end position="378"/>
    </location>
</feature>
<keyword evidence="9" id="KW-0472">Membrane</keyword>
<evidence type="ECO:0000313" key="10">
    <source>
        <dbReference type="EMBL" id="KZC13928.1"/>
    </source>
</evidence>
<name>A0A154PRM8_DUFNO</name>
<comment type="catalytic activity">
    <reaction evidence="8">
        <text>a cholesterol ester + H2O = cholesterol + a fatty acid + H(+)</text>
        <dbReference type="Rhea" id="RHEA:36403"/>
        <dbReference type="ChEBI" id="CHEBI:15377"/>
        <dbReference type="ChEBI" id="CHEBI:15378"/>
        <dbReference type="ChEBI" id="CHEBI:16113"/>
        <dbReference type="ChEBI" id="CHEBI:17002"/>
        <dbReference type="ChEBI" id="CHEBI:28868"/>
        <dbReference type="EC" id="3.1.1.13"/>
    </reaction>
    <physiologicalReaction direction="left-to-right" evidence="8">
        <dbReference type="Rhea" id="RHEA:36404"/>
    </physiologicalReaction>
</comment>
<gene>
    <name evidence="10" type="ORF">WN55_06287</name>
</gene>
<feature type="transmembrane region" description="Helical" evidence="9">
    <location>
        <begin position="171"/>
        <end position="198"/>
    </location>
</feature>
<evidence type="ECO:0000256" key="8">
    <source>
        <dbReference type="ARBA" id="ARBA00049527"/>
    </source>
</evidence>
<sequence length="397" mass="45793">MQRAMLKWNNVPTQVITEGRWVEEGLLGYGKKDVVVVIPGNPGIPEFYEGFIKSLKTKLPTETPVWVIGHAGHVQPPNNLTITMPSDSTWTEHYSLIAQLEHKKSFIKKYVPEDAKLHLIGHSIGSWIVLHMLEDDSISKRVKKCYLLFPTIEHMATSSNGQFFTKIVSHIAFFLIFLCWILSCLPISLQLFAVNIFAPLYGIPRKCTKAVHQLLNPRNLKNVFRMANEEMQIVKERDDHILVKHADKLWFYYGNCDGWTPVQYYRNMKSKHPNMNAELCKHGYHHSFVLQFDKEMGMECSLGPKNFLEKVIDSCPTIFDTSDKSFCCFNIENNKTYCCDATEFAMLSSWVLITVIVVVVIVLLLVGFCVSCLCCVFCRRHRRRYQGTVYGREYLFI</sequence>
<keyword evidence="9" id="KW-1133">Transmembrane helix</keyword>
<dbReference type="GO" id="GO:0004771">
    <property type="term" value="F:sterol ester esterase activity"/>
    <property type="evidence" value="ECO:0007669"/>
    <property type="project" value="UniProtKB-EC"/>
</dbReference>
<dbReference type="Pfam" id="PF10230">
    <property type="entry name" value="LIDHydrolase"/>
    <property type="match status" value="1"/>
</dbReference>
<organism evidence="10 11">
    <name type="scientific">Dufourea novaeangliae</name>
    <name type="common">Sweat bee</name>
    <dbReference type="NCBI Taxonomy" id="178035"/>
    <lineage>
        <taxon>Eukaryota</taxon>
        <taxon>Metazoa</taxon>
        <taxon>Ecdysozoa</taxon>
        <taxon>Arthropoda</taxon>
        <taxon>Hexapoda</taxon>
        <taxon>Insecta</taxon>
        <taxon>Pterygota</taxon>
        <taxon>Neoptera</taxon>
        <taxon>Endopterygota</taxon>
        <taxon>Hymenoptera</taxon>
        <taxon>Apocrita</taxon>
        <taxon>Aculeata</taxon>
        <taxon>Apoidea</taxon>
        <taxon>Anthophila</taxon>
        <taxon>Halictidae</taxon>
        <taxon>Rophitinae</taxon>
        <taxon>Dufourea</taxon>
    </lineage>
</organism>
<evidence type="ECO:0000256" key="2">
    <source>
        <dbReference type="ARBA" id="ARBA00008300"/>
    </source>
</evidence>
<dbReference type="SUPFAM" id="SSF53474">
    <property type="entry name" value="alpha/beta-Hydrolases"/>
    <property type="match status" value="1"/>
</dbReference>
<dbReference type="EMBL" id="KQ435022">
    <property type="protein sequence ID" value="KZC13928.1"/>
    <property type="molecule type" value="Genomic_DNA"/>
</dbReference>
<reference evidence="10 11" key="1">
    <citation type="submission" date="2015-07" db="EMBL/GenBank/DDBJ databases">
        <title>The genome of Dufourea novaeangliae.</title>
        <authorList>
            <person name="Pan H."/>
            <person name="Kapheim K."/>
        </authorList>
    </citation>
    <scope>NUCLEOTIDE SEQUENCE [LARGE SCALE GENOMIC DNA]</scope>
    <source>
        <strain evidence="10">0120121106</strain>
        <tissue evidence="10">Whole body</tissue>
    </source>
</reference>
<dbReference type="Gene3D" id="3.40.50.1820">
    <property type="entry name" value="alpha/beta hydrolase"/>
    <property type="match status" value="1"/>
</dbReference>
<dbReference type="STRING" id="178035.A0A154PRM8"/>
<dbReference type="GO" id="GO:0019915">
    <property type="term" value="P:lipid storage"/>
    <property type="evidence" value="ECO:0007669"/>
    <property type="project" value="InterPro"/>
</dbReference>
<dbReference type="InterPro" id="IPR029058">
    <property type="entry name" value="AB_hydrolase_fold"/>
</dbReference>
<keyword evidence="11" id="KW-1185">Reference proteome</keyword>
<evidence type="ECO:0000256" key="3">
    <source>
        <dbReference type="ARBA" id="ARBA00019242"/>
    </source>
</evidence>
<dbReference type="AlphaFoldDB" id="A0A154PRM8"/>
<keyword evidence="5" id="KW-0378">Hydrolase</keyword>
<dbReference type="GO" id="GO:0005811">
    <property type="term" value="C:lipid droplet"/>
    <property type="evidence" value="ECO:0007669"/>
    <property type="project" value="UniProtKB-SubCell"/>
</dbReference>
<accession>A0A154PRM8</accession>
<evidence type="ECO:0000256" key="6">
    <source>
        <dbReference type="ARBA" id="ARBA00031924"/>
    </source>
</evidence>
<keyword evidence="9" id="KW-0812">Transmembrane</keyword>
<evidence type="ECO:0000256" key="1">
    <source>
        <dbReference type="ARBA" id="ARBA00004502"/>
    </source>
</evidence>
<protein>
    <recommendedName>
        <fullName evidence="3">Lipid droplet-associated hydrolase</fullName>
        <ecNumber evidence="7">3.1.1.13</ecNumber>
    </recommendedName>
    <alternativeName>
        <fullName evidence="6">Lipid droplet-associated serine hydrolase</fullName>
    </alternativeName>
</protein>
<evidence type="ECO:0000256" key="7">
    <source>
        <dbReference type="ARBA" id="ARBA00039150"/>
    </source>
</evidence>
<evidence type="ECO:0000256" key="4">
    <source>
        <dbReference type="ARBA" id="ARBA00022677"/>
    </source>
</evidence>
<comment type="similarity">
    <text evidence="2">Belongs to the AB hydrolase superfamily. LDAH family.</text>
</comment>
<keyword evidence="4" id="KW-0551">Lipid droplet</keyword>
<dbReference type="OrthoDB" id="448051at2759"/>
<dbReference type="EC" id="3.1.1.13" evidence="7"/>
<comment type="subcellular location">
    <subcellularLocation>
        <location evidence="1">Lipid droplet</location>
    </subcellularLocation>
</comment>